<evidence type="ECO:0000256" key="4">
    <source>
        <dbReference type="ARBA" id="ARBA00023175"/>
    </source>
</evidence>
<evidence type="ECO:0000256" key="5">
    <source>
        <dbReference type="ARBA" id="ARBA00061030"/>
    </source>
</evidence>
<dbReference type="GO" id="GO:0005524">
    <property type="term" value="F:ATP binding"/>
    <property type="evidence" value="ECO:0007669"/>
    <property type="project" value="UniProtKB-UniRule"/>
</dbReference>
<feature type="compositionally biased region" description="Basic and acidic residues" evidence="7">
    <location>
        <begin position="676"/>
        <end position="688"/>
    </location>
</feature>
<dbReference type="Pfam" id="PF00225">
    <property type="entry name" value="Kinesin"/>
    <property type="match status" value="1"/>
</dbReference>
<organism evidence="9 10">
    <name type="scientific">Porcisia hertigi</name>
    <dbReference type="NCBI Taxonomy" id="2761500"/>
    <lineage>
        <taxon>Eukaryota</taxon>
        <taxon>Discoba</taxon>
        <taxon>Euglenozoa</taxon>
        <taxon>Kinetoplastea</taxon>
        <taxon>Metakinetoplastina</taxon>
        <taxon>Trypanosomatida</taxon>
        <taxon>Trypanosomatidae</taxon>
        <taxon>Leishmaniinae</taxon>
        <taxon>Porcisia</taxon>
    </lineage>
</organism>
<dbReference type="CDD" id="cd01367">
    <property type="entry name" value="KISc_KIF2_like"/>
    <property type="match status" value="1"/>
</dbReference>
<keyword evidence="2 6" id="KW-0547">Nucleotide-binding</keyword>
<dbReference type="GO" id="GO:0007018">
    <property type="term" value="P:microtubule-based movement"/>
    <property type="evidence" value="ECO:0007669"/>
    <property type="project" value="InterPro"/>
</dbReference>
<feature type="region of interest" description="Disordered" evidence="7">
    <location>
        <begin position="804"/>
        <end position="829"/>
    </location>
</feature>
<comment type="similarity">
    <text evidence="5">Belongs to the TRAFAC class myosin-kinesin ATPase superfamily. Kinesin family. KIN-13 subfamily.</text>
</comment>
<feature type="region of interest" description="Disordered" evidence="7">
    <location>
        <begin position="126"/>
        <end position="223"/>
    </location>
</feature>
<keyword evidence="3 6" id="KW-0067">ATP-binding</keyword>
<dbReference type="GO" id="GO:0005874">
    <property type="term" value="C:microtubule"/>
    <property type="evidence" value="ECO:0007669"/>
    <property type="project" value="UniProtKB-KW"/>
</dbReference>
<evidence type="ECO:0000256" key="7">
    <source>
        <dbReference type="SAM" id="MobiDB-lite"/>
    </source>
</evidence>
<feature type="binding site" evidence="6">
    <location>
        <begin position="400"/>
        <end position="407"/>
    </location>
    <ligand>
        <name>ATP</name>
        <dbReference type="ChEBI" id="CHEBI:30616"/>
    </ligand>
</feature>
<dbReference type="InterPro" id="IPR001752">
    <property type="entry name" value="Kinesin_motor_dom"/>
</dbReference>
<dbReference type="OrthoDB" id="3176171at2759"/>
<dbReference type="PANTHER" id="PTHR47971">
    <property type="entry name" value="KINESIN-RELATED PROTEIN 6"/>
    <property type="match status" value="1"/>
</dbReference>
<dbReference type="FunFam" id="3.40.850.10:FF:000012">
    <property type="entry name" value="Kinesin-like protein"/>
    <property type="match status" value="1"/>
</dbReference>
<dbReference type="AlphaFoldDB" id="A0A836I6B4"/>
<dbReference type="GO" id="GO:0003777">
    <property type="term" value="F:microtubule motor activity"/>
    <property type="evidence" value="ECO:0007669"/>
    <property type="project" value="InterPro"/>
</dbReference>
<sequence>MVTNKKDSLWASKVEPEAQRLRRLVSGAENCVLPTSPTLLPLGSLDDGAAPHTLFQAPLARITHGDTVRPHMLDSTPEKQPQFSHSAVLPSVSSLNRELNSLCLLFADLDCGGDRGEVAPRVRLSESTLNARDERRQKSAPGAPRDSSRRIDRLSTPLHHSTASELTDLLEAPPLPGVRKVSTSPLQPALDPQPLSSAPHAKAPRAGTRMSASLDSSSAPPPLVKVTSCETRERLCVGSSALGGKSPPPSPRGYPHLSPRAGPGCENGALASGPSARKPANGVTAKLPAQTPTVPVAVREPSVTNGRGKSRGGRITVVVRKRPMAPGDPGVDCVQVHKEHVRIAATKQRVDLTTYEENSDYTFDSVFGEEATNHIVYTHSVRDLLDVSLSGGSTSCFAYGQTGSGKTHTMIGTETEKGVYLQAAAELLERMLPGQQLAVSFFEIYCNSLYDLLNSRHPIVLREDANRRVNICGIVWRTVTALEELKELVQSGMEQRRTGATTANEHSSRSHAVLSLRIEDSTHSDPKGIINFVDLAGSERAADTAALDRITRLEGAEINKSLLALKECIRALDEKKRHVPFRGSRLTEVLRDSFTGNCKTVMIAAVSPSSVDHEHTNNTLRYAFRVKGLSIPSVEPSKARNAPRVYQPVARSRPIVGGVPTTNSPHLIPALQGCDVDSKPMNDVESRWKSRRARRRRHDYKKAHRLCGEMDMADPLADIIATDISTEPRSQETPRTPAHWTRCSSRESSSSTGRQKTRASAHGTAETVSRCRAKRRTSNSCAPPLHAVLSSCASSDFSLKPVRDVDTKSRSPAEGALPGVKGATPSPSTNTSLGATALEQRLTQQIIAQLRIDLGQQLEEVLTQKDAMILSLERENEQLRHALDKARGTEARQPPTGYDSPAEP</sequence>
<feature type="region of interest" description="Disordered" evidence="7">
    <location>
        <begin position="238"/>
        <end position="292"/>
    </location>
</feature>
<proteinExistence type="inferred from homology"/>
<dbReference type="InterPro" id="IPR036961">
    <property type="entry name" value="Kinesin_motor_dom_sf"/>
</dbReference>
<dbReference type="EMBL" id="JAFJZO010000031">
    <property type="protein sequence ID" value="KAG5497505.1"/>
    <property type="molecule type" value="Genomic_DNA"/>
</dbReference>
<evidence type="ECO:0000256" key="3">
    <source>
        <dbReference type="ARBA" id="ARBA00022840"/>
    </source>
</evidence>
<feature type="region of interest" description="Disordered" evidence="7">
    <location>
        <begin position="670"/>
        <end position="698"/>
    </location>
</feature>
<evidence type="ECO:0000313" key="10">
    <source>
        <dbReference type="Proteomes" id="UP000674318"/>
    </source>
</evidence>
<dbReference type="SUPFAM" id="SSF52540">
    <property type="entry name" value="P-loop containing nucleoside triphosphate hydrolases"/>
    <property type="match status" value="1"/>
</dbReference>
<name>A0A836I6B4_9TRYP</name>
<dbReference type="Gene3D" id="3.40.850.10">
    <property type="entry name" value="Kinesin motor domain"/>
    <property type="match status" value="1"/>
</dbReference>
<keyword evidence="4 6" id="KW-0505">Motor protein</keyword>
<dbReference type="SMART" id="SM00129">
    <property type="entry name" value="KISc"/>
    <property type="match status" value="1"/>
</dbReference>
<feature type="domain" description="Kinesin motor" evidence="8">
    <location>
        <begin position="314"/>
        <end position="629"/>
    </location>
</feature>
<feature type="compositionally biased region" description="Basic residues" evidence="7">
    <location>
        <begin position="689"/>
        <end position="698"/>
    </location>
</feature>
<evidence type="ECO:0000256" key="1">
    <source>
        <dbReference type="ARBA" id="ARBA00022701"/>
    </source>
</evidence>
<dbReference type="GO" id="GO:0007019">
    <property type="term" value="P:microtubule depolymerization"/>
    <property type="evidence" value="ECO:0007669"/>
    <property type="project" value="TreeGrafter"/>
</dbReference>
<keyword evidence="10" id="KW-1185">Reference proteome</keyword>
<dbReference type="PRINTS" id="PR00380">
    <property type="entry name" value="KINESINHEAVY"/>
</dbReference>
<comment type="caution">
    <text evidence="9">The sequence shown here is derived from an EMBL/GenBank/DDBJ whole genome shotgun (WGS) entry which is preliminary data.</text>
</comment>
<evidence type="ECO:0000256" key="2">
    <source>
        <dbReference type="ARBA" id="ARBA00022741"/>
    </source>
</evidence>
<dbReference type="GeneID" id="94289844"/>
<dbReference type="InterPro" id="IPR027417">
    <property type="entry name" value="P-loop_NTPase"/>
</dbReference>
<feature type="compositionally biased region" description="Basic and acidic residues" evidence="7">
    <location>
        <begin position="880"/>
        <end position="890"/>
    </location>
</feature>
<reference evidence="9 10" key="1">
    <citation type="submission" date="2021-02" db="EMBL/GenBank/DDBJ databases">
        <title>Porcisia hertigi Genome sequencing and assembly.</title>
        <authorList>
            <person name="Almutairi H."/>
            <person name="Gatherer D."/>
        </authorList>
    </citation>
    <scope>NUCLEOTIDE SEQUENCE [LARGE SCALE GENOMIC DNA]</scope>
    <source>
        <strain evidence="9 10">C119</strain>
    </source>
</reference>
<evidence type="ECO:0000313" key="9">
    <source>
        <dbReference type="EMBL" id="KAG5497505.1"/>
    </source>
</evidence>
<dbReference type="GO" id="GO:0008017">
    <property type="term" value="F:microtubule binding"/>
    <property type="evidence" value="ECO:0007669"/>
    <property type="project" value="InterPro"/>
</dbReference>
<dbReference type="RefSeq" id="XP_067754973.1">
    <property type="nucleotide sequence ID" value="XM_067899767.1"/>
</dbReference>
<dbReference type="KEGG" id="phet:94289844"/>
<feature type="compositionally biased region" description="Polar residues" evidence="7">
    <location>
        <begin position="724"/>
        <end position="734"/>
    </location>
</feature>
<accession>A0A836I6B4</accession>
<dbReference type="PROSITE" id="PS50067">
    <property type="entry name" value="KINESIN_MOTOR_2"/>
    <property type="match status" value="1"/>
</dbReference>
<feature type="region of interest" description="Disordered" evidence="7">
    <location>
        <begin position="880"/>
        <end position="904"/>
    </location>
</feature>
<feature type="region of interest" description="Disordered" evidence="7">
    <location>
        <begin position="724"/>
        <end position="771"/>
    </location>
</feature>
<evidence type="ECO:0000259" key="8">
    <source>
        <dbReference type="PROSITE" id="PS50067"/>
    </source>
</evidence>
<dbReference type="Proteomes" id="UP000674318">
    <property type="component" value="Unassembled WGS sequence"/>
</dbReference>
<evidence type="ECO:0000256" key="6">
    <source>
        <dbReference type="PROSITE-ProRule" id="PRU00283"/>
    </source>
</evidence>
<dbReference type="PANTHER" id="PTHR47971:SF16">
    <property type="entry name" value="KINESIN-LIKE PROTEIN"/>
    <property type="match status" value="1"/>
</dbReference>
<dbReference type="InterPro" id="IPR027640">
    <property type="entry name" value="Kinesin-like_fam"/>
</dbReference>
<gene>
    <name evidence="9" type="ORF">JKF63_03769</name>
</gene>
<keyword evidence="1" id="KW-0493">Microtubule</keyword>
<protein>
    <recommendedName>
        <fullName evidence="8">Kinesin motor domain-containing protein</fullName>
    </recommendedName>
</protein>